<dbReference type="AlphaFoldDB" id="A0A916UHF1"/>
<accession>A0A916UHF1</accession>
<organism evidence="2 3">
    <name type="scientific">Undibacterium terreum</name>
    <dbReference type="NCBI Taxonomy" id="1224302"/>
    <lineage>
        <taxon>Bacteria</taxon>
        <taxon>Pseudomonadati</taxon>
        <taxon>Pseudomonadota</taxon>
        <taxon>Betaproteobacteria</taxon>
        <taxon>Burkholderiales</taxon>
        <taxon>Oxalobacteraceae</taxon>
        <taxon>Undibacterium</taxon>
    </lineage>
</organism>
<dbReference type="Proteomes" id="UP000637423">
    <property type="component" value="Unassembled WGS sequence"/>
</dbReference>
<comment type="caution">
    <text evidence="2">The sequence shown here is derived from an EMBL/GenBank/DDBJ whole genome shotgun (WGS) entry which is preliminary data.</text>
</comment>
<dbReference type="RefSeq" id="WP_188565913.1">
    <property type="nucleotide sequence ID" value="NZ_BMED01000002.1"/>
</dbReference>
<dbReference type="EMBL" id="BMED01000002">
    <property type="protein sequence ID" value="GGC72744.1"/>
    <property type="molecule type" value="Genomic_DNA"/>
</dbReference>
<keyword evidence="1" id="KW-0732">Signal</keyword>
<feature type="chain" id="PRO_5037111047" description="DUF192 domain-containing protein" evidence="1">
    <location>
        <begin position="31"/>
        <end position="155"/>
    </location>
</feature>
<dbReference type="PANTHER" id="PTHR37953:SF1">
    <property type="entry name" value="UPF0127 PROTEIN MJ1496"/>
    <property type="match status" value="1"/>
</dbReference>
<name>A0A916UHF1_9BURK</name>
<reference evidence="2" key="2">
    <citation type="submission" date="2020-09" db="EMBL/GenBank/DDBJ databases">
        <authorList>
            <person name="Sun Q."/>
            <person name="Zhou Y."/>
        </authorList>
    </citation>
    <scope>NUCLEOTIDE SEQUENCE</scope>
    <source>
        <strain evidence="2">CGMCC 1.10998</strain>
    </source>
</reference>
<keyword evidence="3" id="KW-1185">Reference proteome</keyword>
<evidence type="ECO:0008006" key="4">
    <source>
        <dbReference type="Google" id="ProtNLM"/>
    </source>
</evidence>
<evidence type="ECO:0000313" key="2">
    <source>
        <dbReference type="EMBL" id="GGC72744.1"/>
    </source>
</evidence>
<reference evidence="2" key="1">
    <citation type="journal article" date="2014" name="Int. J. Syst. Evol. Microbiol.">
        <title>Complete genome sequence of Corynebacterium casei LMG S-19264T (=DSM 44701T), isolated from a smear-ripened cheese.</title>
        <authorList>
            <consortium name="US DOE Joint Genome Institute (JGI-PGF)"/>
            <person name="Walter F."/>
            <person name="Albersmeier A."/>
            <person name="Kalinowski J."/>
            <person name="Ruckert C."/>
        </authorList>
    </citation>
    <scope>NUCLEOTIDE SEQUENCE</scope>
    <source>
        <strain evidence="2">CGMCC 1.10998</strain>
    </source>
</reference>
<dbReference type="PANTHER" id="PTHR37953">
    <property type="entry name" value="UPF0127 PROTEIN MJ1496"/>
    <property type="match status" value="1"/>
</dbReference>
<proteinExistence type="predicted"/>
<evidence type="ECO:0000256" key="1">
    <source>
        <dbReference type="SAM" id="SignalP"/>
    </source>
</evidence>
<gene>
    <name evidence="2" type="ORF">GCM10011396_19900</name>
</gene>
<dbReference type="Gene3D" id="2.60.120.1140">
    <property type="entry name" value="Protein of unknown function DUF192"/>
    <property type="match status" value="1"/>
</dbReference>
<feature type="signal peptide" evidence="1">
    <location>
        <begin position="1"/>
        <end position="30"/>
    </location>
</feature>
<sequence length="155" mass="16926">MHKTHLRAIASRFTPVFASFAIALAFSANAGAQTKLPVKQLTAGINLIQAEVAATDAEREIGLMNRTKMGPNEGMVFDFGAPAGVCMWMKNTLIPLSVAFMDAEGKIVNIEDMQPETLDSHCAKKAVRYALEMNLGWFKQKNIKPGSKIEGFPLK</sequence>
<protein>
    <recommendedName>
        <fullName evidence="4">DUF192 domain-containing protein</fullName>
    </recommendedName>
</protein>
<evidence type="ECO:0000313" key="3">
    <source>
        <dbReference type="Proteomes" id="UP000637423"/>
    </source>
</evidence>
<dbReference type="InterPro" id="IPR038695">
    <property type="entry name" value="Saro_0823-like_sf"/>
</dbReference>
<dbReference type="InterPro" id="IPR003795">
    <property type="entry name" value="DUF192"/>
</dbReference>
<dbReference type="Pfam" id="PF02643">
    <property type="entry name" value="DUF192"/>
    <property type="match status" value="1"/>
</dbReference>